<keyword evidence="3" id="KW-1185">Reference proteome</keyword>
<dbReference type="Proteomes" id="UP000008311">
    <property type="component" value="Unassembled WGS sequence"/>
</dbReference>
<evidence type="ECO:0000313" key="3">
    <source>
        <dbReference type="Proteomes" id="UP000008311"/>
    </source>
</evidence>
<feature type="region of interest" description="Disordered" evidence="1">
    <location>
        <begin position="53"/>
        <end position="82"/>
    </location>
</feature>
<evidence type="ECO:0000313" key="2">
    <source>
        <dbReference type="EMBL" id="EEF32149.1"/>
    </source>
</evidence>
<sequence>MPMDKASLTFHEGKKASLPPKRGQINAQIFESFTKTIVSIIFSLAGEALKLKRGSREEDGGDSSSSSSSDGVTPPFRSHNSDDTVFSYIMGAASRQETGKLFITIGRSWAIFGFVISVRVVSSWLCDGYEF</sequence>
<accession>B9SW74</accession>
<gene>
    <name evidence="2" type="ORF">RCOM_0328070</name>
</gene>
<dbReference type="EMBL" id="EQ974188">
    <property type="protein sequence ID" value="EEF32149.1"/>
    <property type="molecule type" value="Genomic_DNA"/>
</dbReference>
<organism evidence="2 3">
    <name type="scientific">Ricinus communis</name>
    <name type="common">Castor bean</name>
    <dbReference type="NCBI Taxonomy" id="3988"/>
    <lineage>
        <taxon>Eukaryota</taxon>
        <taxon>Viridiplantae</taxon>
        <taxon>Streptophyta</taxon>
        <taxon>Embryophyta</taxon>
        <taxon>Tracheophyta</taxon>
        <taxon>Spermatophyta</taxon>
        <taxon>Magnoliopsida</taxon>
        <taxon>eudicotyledons</taxon>
        <taxon>Gunneridae</taxon>
        <taxon>Pentapetalae</taxon>
        <taxon>rosids</taxon>
        <taxon>fabids</taxon>
        <taxon>Malpighiales</taxon>
        <taxon>Euphorbiaceae</taxon>
        <taxon>Acalyphoideae</taxon>
        <taxon>Acalypheae</taxon>
        <taxon>Ricinus</taxon>
    </lineage>
</organism>
<dbReference type="PANTHER" id="PTHR37721:SF1">
    <property type="entry name" value="OS05G0464200 PROTEIN"/>
    <property type="match status" value="1"/>
</dbReference>
<feature type="compositionally biased region" description="Low complexity" evidence="1">
    <location>
        <begin position="62"/>
        <end position="71"/>
    </location>
</feature>
<dbReference type="InParanoid" id="B9SW74"/>
<evidence type="ECO:0000256" key="1">
    <source>
        <dbReference type="SAM" id="MobiDB-lite"/>
    </source>
</evidence>
<proteinExistence type="predicted"/>
<dbReference type="PANTHER" id="PTHR37721">
    <property type="entry name" value="OS05G0464200 PROTEIN"/>
    <property type="match status" value="1"/>
</dbReference>
<reference evidence="3" key="1">
    <citation type="journal article" date="2010" name="Nat. Biotechnol.">
        <title>Draft genome sequence of the oilseed species Ricinus communis.</title>
        <authorList>
            <person name="Chan A.P."/>
            <person name="Crabtree J."/>
            <person name="Zhao Q."/>
            <person name="Lorenzi H."/>
            <person name="Orvis J."/>
            <person name="Puiu D."/>
            <person name="Melake-Berhan A."/>
            <person name="Jones K.M."/>
            <person name="Redman J."/>
            <person name="Chen G."/>
            <person name="Cahoon E.B."/>
            <person name="Gedil M."/>
            <person name="Stanke M."/>
            <person name="Haas B.J."/>
            <person name="Wortman J.R."/>
            <person name="Fraser-Liggett C.M."/>
            <person name="Ravel J."/>
            <person name="Rabinowicz P.D."/>
        </authorList>
    </citation>
    <scope>NUCLEOTIDE SEQUENCE [LARGE SCALE GENOMIC DNA]</scope>
    <source>
        <strain evidence="3">cv. Hale</strain>
    </source>
</reference>
<name>B9SW74_RICCO</name>
<protein>
    <submittedName>
        <fullName evidence="2">Uncharacterized protein</fullName>
    </submittedName>
</protein>
<dbReference type="AlphaFoldDB" id="B9SW74"/>